<proteinExistence type="predicted"/>
<dbReference type="EMBL" id="LR797151">
    <property type="protein sequence ID" value="CAB4189864.1"/>
    <property type="molecule type" value="Genomic_DNA"/>
</dbReference>
<name>A0A6J5RE40_9CAUD</name>
<gene>
    <name evidence="1" type="ORF">UFOVP1192_19</name>
</gene>
<protein>
    <submittedName>
        <fullName evidence="1">Uncharacterized protein</fullName>
    </submittedName>
</protein>
<sequence length="66" mass="7342">MAKNTKVMKNGLTYTKFHFASGGWKWISEASADNRALAATMRDYNAAAAKCGKKAVDWKQWKAMNA</sequence>
<accession>A0A6J5RE40</accession>
<reference evidence="1" key="1">
    <citation type="submission" date="2020-05" db="EMBL/GenBank/DDBJ databases">
        <authorList>
            <person name="Chiriac C."/>
            <person name="Salcher M."/>
            <person name="Ghai R."/>
            <person name="Kavagutti S V."/>
        </authorList>
    </citation>
    <scope>NUCLEOTIDE SEQUENCE</scope>
</reference>
<evidence type="ECO:0000313" key="1">
    <source>
        <dbReference type="EMBL" id="CAB4189864.1"/>
    </source>
</evidence>
<organism evidence="1">
    <name type="scientific">uncultured Caudovirales phage</name>
    <dbReference type="NCBI Taxonomy" id="2100421"/>
    <lineage>
        <taxon>Viruses</taxon>
        <taxon>Duplodnaviria</taxon>
        <taxon>Heunggongvirae</taxon>
        <taxon>Uroviricota</taxon>
        <taxon>Caudoviricetes</taxon>
        <taxon>Peduoviridae</taxon>
        <taxon>Maltschvirus</taxon>
        <taxon>Maltschvirus maltsch</taxon>
    </lineage>
</organism>